<evidence type="ECO:0000256" key="1">
    <source>
        <dbReference type="SAM" id="Phobius"/>
    </source>
</evidence>
<sequence length="343" mass="37008">MTTLLALWWASLAIAGSALVIMFGLLAGRVIFGRFKRAREAERKRLVPVLLGSRPALKIDWLARRSITDLSIELIRLVRGTDRERFVATATSFGVPERLRHRLGSGSARVRLSATEALAEFGDARSIQHLHAALRDRSAEVRLSAALALAEVRAAPPARELVEMLAIGTKENSLLTRALFREIAQAQPEELKALILDESVSPGAKATAIEILAASGDYSLVPIVARLASAAPADDPDLPRYLRALGDFGHPAGRKPVASGLLSPNWEVRAAAAEAAGRISLTEAAPNLAALLHDQVFWVRLRAGEALLRLGQIGVDMMERVAESDQEPARTAAATILAERRSE</sequence>
<dbReference type="AlphaFoldDB" id="A0A2P7QVV0"/>
<dbReference type="PANTHER" id="PTHR12697">
    <property type="entry name" value="PBS LYASE HEAT-LIKE PROTEIN"/>
    <property type="match status" value="1"/>
</dbReference>
<keyword evidence="3" id="KW-1185">Reference proteome</keyword>
<reference evidence="2 3" key="1">
    <citation type="submission" date="2018-03" db="EMBL/GenBank/DDBJ databases">
        <title>The draft genome of Sphingosinicella sp. GL-C-18.</title>
        <authorList>
            <person name="Liu L."/>
            <person name="Li L."/>
            <person name="Liang L."/>
            <person name="Zhang X."/>
            <person name="Wang T."/>
        </authorList>
    </citation>
    <scope>NUCLEOTIDE SEQUENCE [LARGE SCALE GENOMIC DNA]</scope>
    <source>
        <strain evidence="2 3">GL-C-18</strain>
    </source>
</reference>
<dbReference type="InterPro" id="IPR011989">
    <property type="entry name" value="ARM-like"/>
</dbReference>
<organism evidence="2 3">
    <name type="scientific">Allosphingosinicella deserti</name>
    <dbReference type="NCBI Taxonomy" id="2116704"/>
    <lineage>
        <taxon>Bacteria</taxon>
        <taxon>Pseudomonadati</taxon>
        <taxon>Pseudomonadota</taxon>
        <taxon>Alphaproteobacteria</taxon>
        <taxon>Sphingomonadales</taxon>
        <taxon>Sphingomonadaceae</taxon>
        <taxon>Allosphingosinicella</taxon>
    </lineage>
</organism>
<keyword evidence="1" id="KW-0812">Transmembrane</keyword>
<dbReference type="Proteomes" id="UP000241167">
    <property type="component" value="Unassembled WGS sequence"/>
</dbReference>
<dbReference type="SUPFAM" id="SSF48371">
    <property type="entry name" value="ARM repeat"/>
    <property type="match status" value="1"/>
</dbReference>
<keyword evidence="1" id="KW-0472">Membrane</keyword>
<evidence type="ECO:0000313" key="3">
    <source>
        <dbReference type="Proteomes" id="UP000241167"/>
    </source>
</evidence>
<evidence type="ECO:0008006" key="4">
    <source>
        <dbReference type="Google" id="ProtNLM"/>
    </source>
</evidence>
<dbReference type="InterPro" id="IPR004155">
    <property type="entry name" value="PBS_lyase_HEAT"/>
</dbReference>
<feature type="transmembrane region" description="Helical" evidence="1">
    <location>
        <begin position="6"/>
        <end position="32"/>
    </location>
</feature>
<dbReference type="Gene3D" id="1.25.10.10">
    <property type="entry name" value="Leucine-rich Repeat Variant"/>
    <property type="match status" value="2"/>
</dbReference>
<comment type="caution">
    <text evidence="2">The sequence shown here is derived from an EMBL/GenBank/DDBJ whole genome shotgun (WGS) entry which is preliminary data.</text>
</comment>
<keyword evidence="1" id="KW-1133">Transmembrane helix</keyword>
<gene>
    <name evidence="2" type="ORF">C7I55_07655</name>
</gene>
<dbReference type="PANTHER" id="PTHR12697:SF5">
    <property type="entry name" value="DEOXYHYPUSINE HYDROXYLASE"/>
    <property type="match status" value="1"/>
</dbReference>
<dbReference type="EMBL" id="PXYI01000002">
    <property type="protein sequence ID" value="PSJ42105.1"/>
    <property type="molecule type" value="Genomic_DNA"/>
</dbReference>
<accession>A0A2P7QVV0</accession>
<dbReference type="SMART" id="SM00567">
    <property type="entry name" value="EZ_HEAT"/>
    <property type="match status" value="4"/>
</dbReference>
<dbReference type="Pfam" id="PF13646">
    <property type="entry name" value="HEAT_2"/>
    <property type="match status" value="2"/>
</dbReference>
<dbReference type="GO" id="GO:0016491">
    <property type="term" value="F:oxidoreductase activity"/>
    <property type="evidence" value="ECO:0007669"/>
    <property type="project" value="TreeGrafter"/>
</dbReference>
<protein>
    <recommendedName>
        <fullName evidence="4">HEAT repeat domain-containing protein</fullName>
    </recommendedName>
</protein>
<proteinExistence type="predicted"/>
<dbReference type="InterPro" id="IPR016024">
    <property type="entry name" value="ARM-type_fold"/>
</dbReference>
<evidence type="ECO:0000313" key="2">
    <source>
        <dbReference type="EMBL" id="PSJ42105.1"/>
    </source>
</evidence>
<name>A0A2P7QVV0_9SPHN</name>